<feature type="transmembrane region" description="Helical" evidence="6">
    <location>
        <begin position="292"/>
        <end position="317"/>
    </location>
</feature>
<dbReference type="OrthoDB" id="3639251at2759"/>
<evidence type="ECO:0000256" key="6">
    <source>
        <dbReference type="SAM" id="Phobius"/>
    </source>
</evidence>
<feature type="domain" description="Major facilitator superfamily (MFS) profile" evidence="7">
    <location>
        <begin position="58"/>
        <end position="476"/>
    </location>
</feature>
<dbReference type="InterPro" id="IPR011701">
    <property type="entry name" value="MFS"/>
</dbReference>
<evidence type="ECO:0000313" key="9">
    <source>
        <dbReference type="Proteomes" id="UP000799302"/>
    </source>
</evidence>
<dbReference type="InterPro" id="IPR020846">
    <property type="entry name" value="MFS_dom"/>
</dbReference>
<evidence type="ECO:0000256" key="1">
    <source>
        <dbReference type="ARBA" id="ARBA00004141"/>
    </source>
</evidence>
<evidence type="ECO:0000256" key="4">
    <source>
        <dbReference type="ARBA" id="ARBA00022989"/>
    </source>
</evidence>
<evidence type="ECO:0000256" key="5">
    <source>
        <dbReference type="ARBA" id="ARBA00023136"/>
    </source>
</evidence>
<keyword evidence="9" id="KW-1185">Reference proteome</keyword>
<feature type="transmembrane region" description="Helical" evidence="6">
    <location>
        <begin position="125"/>
        <end position="144"/>
    </location>
</feature>
<dbReference type="Gene3D" id="1.20.1250.20">
    <property type="entry name" value="MFS general substrate transporter like domains"/>
    <property type="match status" value="2"/>
</dbReference>
<protein>
    <submittedName>
        <fullName evidence="8">MFS general substrate transporter</fullName>
    </submittedName>
</protein>
<evidence type="ECO:0000256" key="2">
    <source>
        <dbReference type="ARBA" id="ARBA00022448"/>
    </source>
</evidence>
<feature type="transmembrane region" description="Helical" evidence="6">
    <location>
        <begin position="150"/>
        <end position="173"/>
    </location>
</feature>
<organism evidence="8 9">
    <name type="scientific">Microthyrium microscopicum</name>
    <dbReference type="NCBI Taxonomy" id="703497"/>
    <lineage>
        <taxon>Eukaryota</taxon>
        <taxon>Fungi</taxon>
        <taxon>Dikarya</taxon>
        <taxon>Ascomycota</taxon>
        <taxon>Pezizomycotina</taxon>
        <taxon>Dothideomycetes</taxon>
        <taxon>Dothideomycetes incertae sedis</taxon>
        <taxon>Microthyriales</taxon>
        <taxon>Microthyriaceae</taxon>
        <taxon>Microthyrium</taxon>
    </lineage>
</organism>
<evidence type="ECO:0000313" key="8">
    <source>
        <dbReference type="EMBL" id="KAF2674723.1"/>
    </source>
</evidence>
<reference evidence="8" key="1">
    <citation type="journal article" date="2020" name="Stud. Mycol.">
        <title>101 Dothideomycetes genomes: a test case for predicting lifestyles and emergence of pathogens.</title>
        <authorList>
            <person name="Haridas S."/>
            <person name="Albert R."/>
            <person name="Binder M."/>
            <person name="Bloem J."/>
            <person name="Labutti K."/>
            <person name="Salamov A."/>
            <person name="Andreopoulos B."/>
            <person name="Baker S."/>
            <person name="Barry K."/>
            <person name="Bills G."/>
            <person name="Bluhm B."/>
            <person name="Cannon C."/>
            <person name="Castanera R."/>
            <person name="Culley D."/>
            <person name="Daum C."/>
            <person name="Ezra D."/>
            <person name="Gonzalez J."/>
            <person name="Henrissat B."/>
            <person name="Kuo A."/>
            <person name="Liang C."/>
            <person name="Lipzen A."/>
            <person name="Lutzoni F."/>
            <person name="Magnuson J."/>
            <person name="Mondo S."/>
            <person name="Nolan M."/>
            <person name="Ohm R."/>
            <person name="Pangilinan J."/>
            <person name="Park H.-J."/>
            <person name="Ramirez L."/>
            <person name="Alfaro M."/>
            <person name="Sun H."/>
            <person name="Tritt A."/>
            <person name="Yoshinaga Y."/>
            <person name="Zwiers L.-H."/>
            <person name="Turgeon B."/>
            <person name="Goodwin S."/>
            <person name="Spatafora J."/>
            <person name="Crous P."/>
            <person name="Grigoriev I."/>
        </authorList>
    </citation>
    <scope>NUCLEOTIDE SEQUENCE</scope>
    <source>
        <strain evidence="8">CBS 115976</strain>
    </source>
</reference>
<accession>A0A6A6UTB3</accession>
<keyword evidence="2" id="KW-0813">Transport</keyword>
<feature type="transmembrane region" description="Helical" evidence="6">
    <location>
        <begin position="185"/>
        <end position="206"/>
    </location>
</feature>
<feature type="transmembrane region" description="Helical" evidence="6">
    <location>
        <begin position="383"/>
        <end position="404"/>
    </location>
</feature>
<evidence type="ECO:0000256" key="3">
    <source>
        <dbReference type="ARBA" id="ARBA00022692"/>
    </source>
</evidence>
<comment type="subcellular location">
    <subcellularLocation>
        <location evidence="1">Membrane</location>
        <topology evidence="1">Multi-pass membrane protein</topology>
    </subcellularLocation>
</comment>
<feature type="transmembrane region" description="Helical" evidence="6">
    <location>
        <begin position="218"/>
        <end position="240"/>
    </location>
</feature>
<dbReference type="SUPFAM" id="SSF103473">
    <property type="entry name" value="MFS general substrate transporter"/>
    <property type="match status" value="1"/>
</dbReference>
<feature type="transmembrane region" description="Helical" evidence="6">
    <location>
        <begin position="323"/>
        <end position="345"/>
    </location>
</feature>
<dbReference type="InterPro" id="IPR036259">
    <property type="entry name" value="MFS_trans_sf"/>
</dbReference>
<dbReference type="AlphaFoldDB" id="A0A6A6UTB3"/>
<dbReference type="Proteomes" id="UP000799302">
    <property type="component" value="Unassembled WGS sequence"/>
</dbReference>
<keyword evidence="3 6" id="KW-0812">Transmembrane</keyword>
<dbReference type="PANTHER" id="PTHR43791">
    <property type="entry name" value="PERMEASE-RELATED"/>
    <property type="match status" value="1"/>
</dbReference>
<feature type="transmembrane region" description="Helical" evidence="6">
    <location>
        <begin position="357"/>
        <end position="377"/>
    </location>
</feature>
<keyword evidence="4 6" id="KW-1133">Transmembrane helix</keyword>
<proteinExistence type="predicted"/>
<feature type="transmembrane region" description="Helical" evidence="6">
    <location>
        <begin position="416"/>
        <end position="436"/>
    </location>
</feature>
<gene>
    <name evidence="8" type="ORF">BT63DRAFT_366318</name>
</gene>
<feature type="transmembrane region" description="Helical" evidence="6">
    <location>
        <begin position="448"/>
        <end position="472"/>
    </location>
</feature>
<dbReference type="PANTHER" id="PTHR43791:SF47">
    <property type="entry name" value="MAJOR FACILITATOR SUPERFAMILY (MFS) PROFILE DOMAIN-CONTAINING PROTEIN-RELATED"/>
    <property type="match status" value="1"/>
</dbReference>
<keyword evidence="5 6" id="KW-0472">Membrane</keyword>
<sequence>MDAGLDRALAEKHINAYDGELSSKQKSADSDFGPDDAILSEFTKEEESKIMHRIDRRLVFTVGLAYCVSLMDRTNLSAANIAGMSKALGLEIGERYSIITLVFFCTYIVFQFPSTILIKKIGPRVFLSTIVFSWGVIMIGMGFIKNWQSMAALRVVLGILEAGFFPGSVYLLSTWYVRYEVQKRYSVFYIIGSLASAVSGIMAFGIMQMAGLQGLGGWSWIFIIEGVLSCLVGVYTYIFIVDFPDSNRRNWGFLTARETQFVLARVNADRSDAVTEKWALKKFLGPALDWKIWGFAMIFGMTTTVSYALAYFLPIILNRGLGYSVGVTQCLTAPPYAAAGILMYASGYVGDRWRIRGPLIAFNAVLCLIGLPVMGWAKSSSVRYFAVFLTTMGANANIPAVLTYQANNIRGHWKRAFCSATLVGFGGIGGIIGSLVFRSQDAPAYHPGLYACIASQLIVILIVGVLSVYFHFQNKKQERGEKVIEGADGFRYTI</sequence>
<dbReference type="EMBL" id="MU004230">
    <property type="protein sequence ID" value="KAF2674723.1"/>
    <property type="molecule type" value="Genomic_DNA"/>
</dbReference>
<dbReference type="FunFam" id="1.20.1250.20:FF:000511">
    <property type="entry name" value="MFS general substrate transporter"/>
    <property type="match status" value="1"/>
</dbReference>
<name>A0A6A6UTB3_9PEZI</name>
<evidence type="ECO:0000259" key="7">
    <source>
        <dbReference type="PROSITE" id="PS50850"/>
    </source>
</evidence>
<dbReference type="GO" id="GO:0022857">
    <property type="term" value="F:transmembrane transporter activity"/>
    <property type="evidence" value="ECO:0007669"/>
    <property type="project" value="InterPro"/>
</dbReference>
<dbReference type="GO" id="GO:0016020">
    <property type="term" value="C:membrane"/>
    <property type="evidence" value="ECO:0007669"/>
    <property type="project" value="UniProtKB-SubCell"/>
</dbReference>
<dbReference type="FunFam" id="1.20.1250.20:FF:000409">
    <property type="entry name" value="MFS general substrate transporter"/>
    <property type="match status" value="1"/>
</dbReference>
<dbReference type="Pfam" id="PF07690">
    <property type="entry name" value="MFS_1"/>
    <property type="match status" value="1"/>
</dbReference>
<dbReference type="PROSITE" id="PS50850">
    <property type="entry name" value="MFS"/>
    <property type="match status" value="1"/>
</dbReference>
<feature type="transmembrane region" description="Helical" evidence="6">
    <location>
        <begin position="96"/>
        <end position="118"/>
    </location>
</feature>